<comment type="similarity">
    <text evidence="1 2">Belongs to the phD/YefM antitoxin family.</text>
</comment>
<dbReference type="PANTHER" id="PTHR33713:SF6">
    <property type="entry name" value="ANTITOXIN YEFM"/>
    <property type="match status" value="1"/>
</dbReference>
<dbReference type="SUPFAM" id="SSF143120">
    <property type="entry name" value="YefM-like"/>
    <property type="match status" value="1"/>
</dbReference>
<evidence type="ECO:0000313" key="4">
    <source>
        <dbReference type="Proteomes" id="UP000178659"/>
    </source>
</evidence>
<comment type="function">
    <text evidence="2">Antitoxin component of a type II toxin-antitoxin (TA) system.</text>
</comment>
<proteinExistence type="inferred from homology"/>
<gene>
    <name evidence="3" type="ORF">A3A77_01945</name>
</gene>
<dbReference type="InterPro" id="IPR051405">
    <property type="entry name" value="phD/YefM_antitoxin"/>
</dbReference>
<dbReference type="Pfam" id="PF02604">
    <property type="entry name" value="PhdYeFM_antitox"/>
    <property type="match status" value="1"/>
</dbReference>
<organism evidence="3 4">
    <name type="scientific">Candidatus Blackburnbacteria bacterium RIFCSPLOWO2_01_FULL_40_20</name>
    <dbReference type="NCBI Taxonomy" id="1797519"/>
    <lineage>
        <taxon>Bacteria</taxon>
        <taxon>Candidatus Blackburniibacteriota</taxon>
    </lineage>
</organism>
<accession>A0A1G1VFR2</accession>
<dbReference type="EMBL" id="MHCC01000001">
    <property type="protein sequence ID" value="OGY14221.1"/>
    <property type="molecule type" value="Genomic_DNA"/>
</dbReference>
<dbReference type="Proteomes" id="UP000178659">
    <property type="component" value="Unassembled WGS sequence"/>
</dbReference>
<name>A0A1G1VFR2_9BACT</name>
<evidence type="ECO:0000256" key="1">
    <source>
        <dbReference type="ARBA" id="ARBA00009981"/>
    </source>
</evidence>
<comment type="caution">
    <text evidence="3">The sequence shown here is derived from an EMBL/GenBank/DDBJ whole genome shotgun (WGS) entry which is preliminary data.</text>
</comment>
<dbReference type="Gene3D" id="1.10.1220.170">
    <property type="match status" value="1"/>
</dbReference>
<dbReference type="InterPro" id="IPR036165">
    <property type="entry name" value="YefM-like_sf"/>
</dbReference>
<dbReference type="InterPro" id="IPR006442">
    <property type="entry name" value="Antitoxin_Phd/YefM"/>
</dbReference>
<reference evidence="3 4" key="1">
    <citation type="journal article" date="2016" name="Nat. Commun.">
        <title>Thousands of microbial genomes shed light on interconnected biogeochemical processes in an aquifer system.</title>
        <authorList>
            <person name="Anantharaman K."/>
            <person name="Brown C.T."/>
            <person name="Hug L.A."/>
            <person name="Sharon I."/>
            <person name="Castelle C.J."/>
            <person name="Probst A.J."/>
            <person name="Thomas B.C."/>
            <person name="Singh A."/>
            <person name="Wilkins M.J."/>
            <person name="Karaoz U."/>
            <person name="Brodie E.L."/>
            <person name="Williams K.H."/>
            <person name="Hubbard S.S."/>
            <person name="Banfield J.F."/>
        </authorList>
    </citation>
    <scope>NUCLEOTIDE SEQUENCE [LARGE SCALE GENOMIC DNA]</scope>
</reference>
<sequence length="88" mass="9745">MTTISATQARTKLYDLLDEVSQTGERVGITKKGETKAVLVSQEELASLEATLDVMSDTKLVRGIKKGMEDIKAGRLVEWKDVKKKFGM</sequence>
<dbReference type="Gene3D" id="3.40.1620.10">
    <property type="entry name" value="YefM-like domain"/>
    <property type="match status" value="1"/>
</dbReference>
<evidence type="ECO:0000313" key="3">
    <source>
        <dbReference type="EMBL" id="OGY14221.1"/>
    </source>
</evidence>
<dbReference type="NCBIfam" id="TIGR01552">
    <property type="entry name" value="phd_fam"/>
    <property type="match status" value="1"/>
</dbReference>
<dbReference type="AlphaFoldDB" id="A0A1G1VFR2"/>
<evidence type="ECO:0000256" key="2">
    <source>
        <dbReference type="RuleBase" id="RU362080"/>
    </source>
</evidence>
<protein>
    <recommendedName>
        <fullName evidence="2">Antitoxin</fullName>
    </recommendedName>
</protein>
<dbReference type="PANTHER" id="PTHR33713">
    <property type="entry name" value="ANTITOXIN YAFN-RELATED"/>
    <property type="match status" value="1"/>
</dbReference>